<evidence type="ECO:0000256" key="2">
    <source>
        <dbReference type="ARBA" id="ARBA00022692"/>
    </source>
</evidence>
<accession>A0A0K2TQ40</accession>
<dbReference type="EMBL" id="HACA01010150">
    <property type="protein sequence ID" value="CDW27511.1"/>
    <property type="molecule type" value="Transcribed_RNA"/>
</dbReference>
<evidence type="ECO:0000256" key="3">
    <source>
        <dbReference type="ARBA" id="ARBA00022989"/>
    </source>
</evidence>
<keyword evidence="2 5" id="KW-0812">Transmembrane</keyword>
<organism evidence="7">
    <name type="scientific">Lepeophtheirus salmonis</name>
    <name type="common">Salmon louse</name>
    <name type="synonym">Caligus salmonis</name>
    <dbReference type="NCBI Taxonomy" id="72036"/>
    <lineage>
        <taxon>Eukaryota</taxon>
        <taxon>Metazoa</taxon>
        <taxon>Ecdysozoa</taxon>
        <taxon>Arthropoda</taxon>
        <taxon>Crustacea</taxon>
        <taxon>Multicrustacea</taxon>
        <taxon>Hexanauplia</taxon>
        <taxon>Copepoda</taxon>
        <taxon>Siphonostomatoida</taxon>
        <taxon>Caligidae</taxon>
        <taxon>Lepeophtheirus</taxon>
    </lineage>
</organism>
<comment type="domain">
    <text evidence="5">The DHHC domain is required for palmitoyltransferase activity.</text>
</comment>
<evidence type="ECO:0000256" key="1">
    <source>
        <dbReference type="ARBA" id="ARBA00004141"/>
    </source>
</evidence>
<dbReference type="InterPro" id="IPR001594">
    <property type="entry name" value="Palmitoyltrfase_DHHC"/>
</dbReference>
<feature type="transmembrane region" description="Helical" evidence="5">
    <location>
        <begin position="159"/>
        <end position="183"/>
    </location>
</feature>
<sequence length="337" mass="38888">KIIIKNPITFLSSYGFHLFIEYESINNMAERREDLGCCEYINSKGRKSHLLKLFCECNELDEYAESLISYTGESKSSSQERSTMLKVLTTIEDKLCRIPFPGGAQKVSKYFLLPSISLPLLQFGIPSVFQNIILSFILYWILLIGLLITWYMRYRRTTIFFFSITILQIIQLSVYEYYLIGILQMPKVISFNENFVFILLFFTCVILVFRIKRTSSKSLISNPIRDSTYCKICAAYVPNRDHHCIWLDACVSQKNKLSFYALLILSVIYLIDYSLLGLSYICQSFYTHSNSVLLPSSNCKLHDFSNQMIFLSCLNSIVICVPMVGLCGFRCTKSLII</sequence>
<dbReference type="AlphaFoldDB" id="A0A0K2TQ40"/>
<reference evidence="7" key="1">
    <citation type="submission" date="2014-05" db="EMBL/GenBank/DDBJ databases">
        <authorList>
            <person name="Chronopoulou M."/>
        </authorList>
    </citation>
    <scope>NUCLEOTIDE SEQUENCE</scope>
    <source>
        <tissue evidence="7">Whole organism</tissue>
    </source>
</reference>
<evidence type="ECO:0000256" key="5">
    <source>
        <dbReference type="RuleBase" id="RU079119"/>
    </source>
</evidence>
<feature type="non-terminal residue" evidence="7">
    <location>
        <position position="1"/>
    </location>
</feature>
<comment type="catalytic activity">
    <reaction evidence="5">
        <text>L-cysteinyl-[protein] + hexadecanoyl-CoA = S-hexadecanoyl-L-cysteinyl-[protein] + CoA</text>
        <dbReference type="Rhea" id="RHEA:36683"/>
        <dbReference type="Rhea" id="RHEA-COMP:10131"/>
        <dbReference type="Rhea" id="RHEA-COMP:11032"/>
        <dbReference type="ChEBI" id="CHEBI:29950"/>
        <dbReference type="ChEBI" id="CHEBI:57287"/>
        <dbReference type="ChEBI" id="CHEBI:57379"/>
        <dbReference type="ChEBI" id="CHEBI:74151"/>
        <dbReference type="EC" id="2.3.1.225"/>
    </reaction>
</comment>
<evidence type="ECO:0000313" key="7">
    <source>
        <dbReference type="EMBL" id="CDW27511.1"/>
    </source>
</evidence>
<evidence type="ECO:0000256" key="4">
    <source>
        <dbReference type="ARBA" id="ARBA00023136"/>
    </source>
</evidence>
<proteinExistence type="inferred from homology"/>
<evidence type="ECO:0000259" key="6">
    <source>
        <dbReference type="Pfam" id="PF01529"/>
    </source>
</evidence>
<protein>
    <recommendedName>
        <fullName evidence="5">Palmitoyltransferase</fullName>
        <ecNumber evidence="5">2.3.1.225</ecNumber>
    </recommendedName>
</protein>
<dbReference type="PROSITE" id="PS50216">
    <property type="entry name" value="DHHC"/>
    <property type="match status" value="1"/>
</dbReference>
<dbReference type="OrthoDB" id="430659at2759"/>
<keyword evidence="5" id="KW-0808">Transferase</keyword>
<feature type="transmembrane region" description="Helical" evidence="5">
    <location>
        <begin position="195"/>
        <end position="211"/>
    </location>
</feature>
<keyword evidence="4 5" id="KW-0472">Membrane</keyword>
<dbReference type="Pfam" id="PF01529">
    <property type="entry name" value="DHHC"/>
    <property type="match status" value="1"/>
</dbReference>
<name>A0A0K2TQ40_LEPSM</name>
<dbReference type="EC" id="2.3.1.225" evidence="5"/>
<dbReference type="GO" id="GO:0019706">
    <property type="term" value="F:protein-cysteine S-palmitoyltransferase activity"/>
    <property type="evidence" value="ECO:0007669"/>
    <property type="project" value="UniProtKB-EC"/>
</dbReference>
<feature type="transmembrane region" description="Helical" evidence="5">
    <location>
        <begin position="259"/>
        <end position="286"/>
    </location>
</feature>
<feature type="transmembrane region" description="Helical" evidence="5">
    <location>
        <begin position="306"/>
        <end position="329"/>
    </location>
</feature>
<keyword evidence="3 5" id="KW-1133">Transmembrane helix</keyword>
<comment type="similarity">
    <text evidence="5">Belongs to the DHHC palmitoyltransferase family.</text>
</comment>
<keyword evidence="5" id="KW-0012">Acyltransferase</keyword>
<feature type="transmembrane region" description="Helical" evidence="5">
    <location>
        <begin position="131"/>
        <end position="152"/>
    </location>
</feature>
<comment type="subcellular location">
    <subcellularLocation>
        <location evidence="1">Membrane</location>
        <topology evidence="1">Multi-pass membrane protein</topology>
    </subcellularLocation>
</comment>
<feature type="domain" description="Palmitoyltransferase DHHC" evidence="6">
    <location>
        <begin position="226"/>
        <end position="331"/>
    </location>
</feature>
<dbReference type="GO" id="GO:0016020">
    <property type="term" value="C:membrane"/>
    <property type="evidence" value="ECO:0007669"/>
    <property type="project" value="UniProtKB-SubCell"/>
</dbReference>